<reference evidence="2" key="1">
    <citation type="submission" date="2018-10" db="EMBL/GenBank/DDBJ databases">
        <title>Hidden diversity of soil giant viruses.</title>
        <authorList>
            <person name="Schulz F."/>
            <person name="Alteio L."/>
            <person name="Goudeau D."/>
            <person name="Ryan E.M."/>
            <person name="Malmstrom R.R."/>
            <person name="Blanchard J."/>
            <person name="Woyke T."/>
        </authorList>
    </citation>
    <scope>NUCLEOTIDE SEQUENCE</scope>
    <source>
        <strain evidence="2">FNV1</strain>
    </source>
</reference>
<sequence>MSLQLGTKILLGGAFGLLLYGSIMQMLGHVSNDEYLLYLTTSILYILCALFYQLCM</sequence>
<keyword evidence="1" id="KW-0812">Transmembrane</keyword>
<evidence type="ECO:0000256" key="1">
    <source>
        <dbReference type="SAM" id="Phobius"/>
    </source>
</evidence>
<evidence type="ECO:0000313" key="2">
    <source>
        <dbReference type="EMBL" id="AYV79240.1"/>
    </source>
</evidence>
<proteinExistence type="predicted"/>
<gene>
    <name evidence="2" type="ORF">Faunusvirus6_18</name>
</gene>
<organism evidence="2">
    <name type="scientific">Faunusvirus sp</name>
    <dbReference type="NCBI Taxonomy" id="2487766"/>
    <lineage>
        <taxon>Viruses</taxon>
        <taxon>Varidnaviria</taxon>
        <taxon>Bamfordvirae</taxon>
        <taxon>Nucleocytoviricota</taxon>
        <taxon>Megaviricetes</taxon>
        <taxon>Imitervirales</taxon>
        <taxon>Mimiviridae</taxon>
    </lineage>
</organism>
<keyword evidence="1" id="KW-1133">Transmembrane helix</keyword>
<dbReference type="EMBL" id="MK072137">
    <property type="protein sequence ID" value="AYV79240.1"/>
    <property type="molecule type" value="Genomic_DNA"/>
</dbReference>
<accession>A0A3G4ZWL7</accession>
<protein>
    <submittedName>
        <fullName evidence="2">Uncharacterized protein</fullName>
    </submittedName>
</protein>
<keyword evidence="1" id="KW-0472">Membrane</keyword>
<feature type="transmembrane region" description="Helical" evidence="1">
    <location>
        <begin position="9"/>
        <end position="29"/>
    </location>
</feature>
<name>A0A3G4ZWL7_9VIRU</name>
<feature type="transmembrane region" description="Helical" evidence="1">
    <location>
        <begin position="35"/>
        <end position="55"/>
    </location>
</feature>